<dbReference type="AlphaFoldDB" id="A0A4P6ZFJ4"/>
<dbReference type="KEGG" id="csal:NBC122_01585"/>
<accession>A0A4P6ZFJ4</accession>
<keyword evidence="2" id="KW-1185">Reference proteome</keyword>
<dbReference type="OrthoDB" id="9852885at2"/>
<evidence type="ECO:0000313" key="2">
    <source>
        <dbReference type="Proteomes" id="UP000294419"/>
    </source>
</evidence>
<organism evidence="1 2">
    <name type="scientific">Chryseobacterium salivictor</name>
    <dbReference type="NCBI Taxonomy" id="2547600"/>
    <lineage>
        <taxon>Bacteria</taxon>
        <taxon>Pseudomonadati</taxon>
        <taxon>Bacteroidota</taxon>
        <taxon>Flavobacteriia</taxon>
        <taxon>Flavobacteriales</taxon>
        <taxon>Weeksellaceae</taxon>
        <taxon>Chryseobacterium group</taxon>
        <taxon>Chryseobacterium</taxon>
    </lineage>
</organism>
<proteinExistence type="predicted"/>
<reference evidence="1 2" key="1">
    <citation type="submission" date="2019-03" db="EMBL/GenBank/DDBJ databases">
        <authorList>
            <person name="Kim H."/>
            <person name="Yu S.-M."/>
        </authorList>
    </citation>
    <scope>NUCLEOTIDE SEQUENCE [LARGE SCALE GENOMIC DNA]</scope>
    <source>
        <strain evidence="1 2">NBC122</strain>
    </source>
</reference>
<dbReference type="RefSeq" id="WP_133439836.1">
    <property type="nucleotide sequence ID" value="NZ_CP037954.1"/>
</dbReference>
<dbReference type="Proteomes" id="UP000294419">
    <property type="component" value="Chromosome"/>
</dbReference>
<protein>
    <submittedName>
        <fullName evidence="1">Uncharacterized protein</fullName>
    </submittedName>
</protein>
<evidence type="ECO:0000313" key="1">
    <source>
        <dbReference type="EMBL" id="QBO58400.1"/>
    </source>
</evidence>
<gene>
    <name evidence="1" type="ORF">NBC122_01585</name>
</gene>
<sequence>MARLEKNYFKIDIRKIHSTPSQKEGVSFIDESYSLRIKREDRSIGWIVNLEIYTHYKVALVSFFLSVNGKNSKIAKFKRNTGKHCIDPTFTLSLFRHCFEICRNACDSTYSFGFYALDDDLEEKKEDMNKRMSSYTAFLSRIAERTLPGFQQAGNVTQNLLIIYDPKVSKLADVEEFIRIYQPIIEAEVNSLYGKKESHRLKM</sequence>
<name>A0A4P6ZFJ4_9FLAO</name>
<dbReference type="EMBL" id="CP037954">
    <property type="protein sequence ID" value="QBO58400.1"/>
    <property type="molecule type" value="Genomic_DNA"/>
</dbReference>